<dbReference type="InterPro" id="IPR045007">
    <property type="entry name" value="LSB5"/>
</dbReference>
<dbReference type="CDD" id="cd16980">
    <property type="entry name" value="VHS_Lsb5"/>
    <property type="match status" value="1"/>
</dbReference>
<dbReference type="CDD" id="cd21383">
    <property type="entry name" value="GAT_GGA_Tom1-like"/>
    <property type="match status" value="1"/>
</dbReference>
<dbReference type="Gene3D" id="1.20.58.160">
    <property type="match status" value="1"/>
</dbReference>
<accession>A0A4Q9PYM5</accession>
<feature type="compositionally biased region" description="Polar residues" evidence="1">
    <location>
        <begin position="653"/>
        <end position="673"/>
    </location>
</feature>
<feature type="compositionally biased region" description="Basic and acidic residues" evidence="1">
    <location>
        <begin position="760"/>
        <end position="770"/>
    </location>
</feature>
<feature type="region of interest" description="Disordered" evidence="1">
    <location>
        <begin position="1"/>
        <end position="204"/>
    </location>
</feature>
<gene>
    <name evidence="3" type="ORF">BD310DRAFT_947657</name>
</gene>
<dbReference type="PANTHER" id="PTHR47789">
    <property type="entry name" value="LAS SEVENTEEN-BINDING PROTEIN 5"/>
    <property type="match status" value="1"/>
</dbReference>
<dbReference type="SMART" id="SM00288">
    <property type="entry name" value="VHS"/>
    <property type="match status" value="1"/>
</dbReference>
<keyword evidence="4" id="KW-1185">Reference proteome</keyword>
<dbReference type="STRING" id="114155.A0A4Q9PYM5"/>
<evidence type="ECO:0000259" key="2">
    <source>
        <dbReference type="PROSITE" id="PS50179"/>
    </source>
</evidence>
<feature type="compositionally biased region" description="Basic and acidic residues" evidence="1">
    <location>
        <begin position="783"/>
        <end position="795"/>
    </location>
</feature>
<dbReference type="PANTHER" id="PTHR47789:SF2">
    <property type="entry name" value="VHS DOMAIN-CONTAINING PROTEIN"/>
    <property type="match status" value="1"/>
</dbReference>
<feature type="compositionally biased region" description="Low complexity" evidence="1">
    <location>
        <begin position="402"/>
        <end position="412"/>
    </location>
</feature>
<dbReference type="Pfam" id="PF00790">
    <property type="entry name" value="VHS"/>
    <property type="match status" value="1"/>
</dbReference>
<feature type="domain" description="VHS" evidence="2">
    <location>
        <begin position="238"/>
        <end position="360"/>
    </location>
</feature>
<dbReference type="Proteomes" id="UP000292082">
    <property type="component" value="Unassembled WGS sequence"/>
</dbReference>
<organism evidence="3 4">
    <name type="scientific">Dichomitus squalens</name>
    <dbReference type="NCBI Taxonomy" id="114155"/>
    <lineage>
        <taxon>Eukaryota</taxon>
        <taxon>Fungi</taxon>
        <taxon>Dikarya</taxon>
        <taxon>Basidiomycota</taxon>
        <taxon>Agaricomycotina</taxon>
        <taxon>Agaricomycetes</taxon>
        <taxon>Polyporales</taxon>
        <taxon>Polyporaceae</taxon>
        <taxon>Dichomitus</taxon>
    </lineage>
</organism>
<proteinExistence type="predicted"/>
<dbReference type="SUPFAM" id="SSF89009">
    <property type="entry name" value="GAT-like domain"/>
    <property type="match status" value="1"/>
</dbReference>
<dbReference type="GO" id="GO:0006897">
    <property type="term" value="P:endocytosis"/>
    <property type="evidence" value="ECO:0007669"/>
    <property type="project" value="InterPro"/>
</dbReference>
<dbReference type="InterPro" id="IPR008942">
    <property type="entry name" value="ENTH_VHS"/>
</dbReference>
<feature type="region of interest" description="Disordered" evidence="1">
    <location>
        <begin position="516"/>
        <end position="555"/>
    </location>
</feature>
<feature type="compositionally biased region" description="Pro residues" evidence="1">
    <location>
        <begin position="697"/>
        <end position="706"/>
    </location>
</feature>
<feature type="compositionally biased region" description="Basic and acidic residues" evidence="1">
    <location>
        <begin position="810"/>
        <end position="822"/>
    </location>
</feature>
<feature type="compositionally biased region" description="Low complexity" evidence="1">
    <location>
        <begin position="76"/>
        <end position="100"/>
    </location>
</feature>
<evidence type="ECO:0000313" key="3">
    <source>
        <dbReference type="EMBL" id="TBU59887.1"/>
    </source>
</evidence>
<dbReference type="PROSITE" id="PS50179">
    <property type="entry name" value="VHS"/>
    <property type="match status" value="1"/>
</dbReference>
<dbReference type="GO" id="GO:0030479">
    <property type="term" value="C:actin cortical patch"/>
    <property type="evidence" value="ECO:0007669"/>
    <property type="project" value="TreeGrafter"/>
</dbReference>
<dbReference type="AlphaFoldDB" id="A0A4Q9PYM5"/>
<dbReference type="InterPro" id="IPR038425">
    <property type="entry name" value="GAT_sf"/>
</dbReference>
<dbReference type="InterPro" id="IPR002014">
    <property type="entry name" value="VHS_dom"/>
</dbReference>
<dbReference type="GO" id="GO:0007015">
    <property type="term" value="P:actin filament organization"/>
    <property type="evidence" value="ECO:0007669"/>
    <property type="project" value="InterPro"/>
</dbReference>
<dbReference type="SUPFAM" id="SSF48464">
    <property type="entry name" value="ENTH/VHS domain"/>
    <property type="match status" value="1"/>
</dbReference>
<dbReference type="GO" id="GO:0035091">
    <property type="term" value="F:phosphatidylinositol binding"/>
    <property type="evidence" value="ECO:0007669"/>
    <property type="project" value="InterPro"/>
</dbReference>
<dbReference type="GO" id="GO:0051666">
    <property type="term" value="P:actin cortical patch localization"/>
    <property type="evidence" value="ECO:0007669"/>
    <property type="project" value="TreeGrafter"/>
</dbReference>
<sequence length="860" mass="96036">MKKLFGRDKPKAVKVTPSSPVDVSGLGENHTYPSHRHDRLHSGTEEQWDLMSETDPPLQPLRPPNYAPSQTLSFASMNSMNSPVPSPVPRSTSPFSIISAVPPPSSKASKERDGTVLKKKPPSTPNAFAAVGILNSLNPTLPEPLNSHDTSDDGYTDSSHKEEKEKKEKRPFWDRTGHRDKEKDKDKERARERERERERERDRDRDVLRGREREKERKEEGTPVEITRMLGYLFATSSEDWMLVLDVCDKASANEENAKEAAKALRKEFKSGEPSTQLAAARLWAIMLRNCSILFVKHCASRKFIDTLDEVLKAKTTPPVVRERLLQVLAAASYASDNDSNFRHLWRKYKRDEQPDEGVPFDTDDAMFYPATPRHSVGPNTLTPPVVEQPLHPQSLTPGQPPSQQRPSSQPQHNHHHPPSQQQTPQRPPSTTTPGKSKSHSSRTRIIPPEEDIRRLFQECKVGRGNANLLSEALAYAKPEDLKSKDIIKEFYARCRASQELISAQIPWAFAQAERSREAAGRPTEAAKARETRASVDRDRDQPPSSPKKDKDEHLTTEEKLLAAILAANEELLEALRLYDDLERVGIERDAEERSKRDIRMDRSRLVYDENNEAHFLEPGQANHGGASSSRSPSPSPSTSPSPAPSLVITPSIAHSTISQPAPTRPQPNSNQGHTDRNHHQPHTHHPVSQGSGQSLAPPPPAPHGPRLPTQRSNTPSPERGSLHRGPAPGRSSLDSTRGSITTAPTPSKLRQNSSEEWSEVDHDNDDCKTPVRPSAKALGKRRVVEPPEGERPFDPDDLFYDQSVNESIRTSEDSDSEDGHPKNPWHRPVHYVYDAAAERTQQRIREGRLAAAALVGGVH</sequence>
<feature type="compositionally biased region" description="Pro residues" evidence="1">
    <location>
        <begin position="57"/>
        <end position="66"/>
    </location>
</feature>
<feature type="region of interest" description="Disordered" evidence="1">
    <location>
        <begin position="617"/>
        <end position="828"/>
    </location>
</feature>
<name>A0A4Q9PYM5_9APHY</name>
<feature type="compositionally biased region" description="Pro residues" evidence="1">
    <location>
        <begin position="634"/>
        <end position="644"/>
    </location>
</feature>
<feature type="region of interest" description="Disordered" evidence="1">
    <location>
        <begin position="354"/>
        <end position="452"/>
    </location>
</feature>
<feature type="compositionally biased region" description="Basic and acidic residues" evidence="1">
    <location>
        <begin position="158"/>
        <end position="204"/>
    </location>
</feature>
<evidence type="ECO:0000313" key="4">
    <source>
        <dbReference type="Proteomes" id="UP000292082"/>
    </source>
</evidence>
<feature type="compositionally biased region" description="Low complexity" evidence="1">
    <location>
        <begin position="419"/>
        <end position="435"/>
    </location>
</feature>
<reference evidence="3 4" key="1">
    <citation type="submission" date="2019-01" db="EMBL/GenBank/DDBJ databases">
        <title>Draft genome sequences of three monokaryotic isolates of the white-rot basidiomycete fungus Dichomitus squalens.</title>
        <authorList>
            <consortium name="DOE Joint Genome Institute"/>
            <person name="Lopez S.C."/>
            <person name="Andreopoulos B."/>
            <person name="Pangilinan J."/>
            <person name="Lipzen A."/>
            <person name="Riley R."/>
            <person name="Ahrendt S."/>
            <person name="Ng V."/>
            <person name="Barry K."/>
            <person name="Daum C."/>
            <person name="Grigoriev I.V."/>
            <person name="Hilden K.S."/>
            <person name="Makela M.R."/>
            <person name="de Vries R.P."/>
        </authorList>
    </citation>
    <scope>NUCLEOTIDE SEQUENCE [LARGE SCALE GENOMIC DNA]</scope>
    <source>
        <strain evidence="3 4">CBS 464.89</strain>
    </source>
</reference>
<feature type="compositionally biased region" description="Polar residues" evidence="1">
    <location>
        <begin position="733"/>
        <end position="756"/>
    </location>
</feature>
<dbReference type="GO" id="GO:0043130">
    <property type="term" value="F:ubiquitin binding"/>
    <property type="evidence" value="ECO:0007669"/>
    <property type="project" value="InterPro"/>
</dbReference>
<protein>
    <recommendedName>
        <fullName evidence="2">VHS domain-containing protein</fullName>
    </recommendedName>
</protein>
<dbReference type="EMBL" id="ML145109">
    <property type="protein sequence ID" value="TBU59887.1"/>
    <property type="molecule type" value="Genomic_DNA"/>
</dbReference>
<dbReference type="GO" id="GO:0007034">
    <property type="term" value="P:vacuolar transport"/>
    <property type="evidence" value="ECO:0007669"/>
    <property type="project" value="UniProtKB-ARBA"/>
</dbReference>
<dbReference type="Gene3D" id="1.25.40.90">
    <property type="match status" value="1"/>
</dbReference>
<feature type="compositionally biased region" description="Basic and acidic residues" evidence="1">
    <location>
        <begin position="1"/>
        <end position="11"/>
    </location>
</feature>
<evidence type="ECO:0000256" key="1">
    <source>
        <dbReference type="SAM" id="MobiDB-lite"/>
    </source>
</evidence>